<dbReference type="InterPro" id="IPR036803">
    <property type="entry name" value="Porphobilinogen_deaminase_C_sf"/>
</dbReference>
<proteinExistence type="inferred from homology"/>
<organism evidence="11 12">
    <name type="scientific">Marinifilum breve</name>
    <dbReference type="NCBI Taxonomy" id="2184082"/>
    <lineage>
        <taxon>Bacteria</taxon>
        <taxon>Pseudomonadati</taxon>
        <taxon>Bacteroidota</taxon>
        <taxon>Bacteroidia</taxon>
        <taxon>Marinilabiliales</taxon>
        <taxon>Marinifilaceae</taxon>
    </lineage>
</organism>
<dbReference type="FunFam" id="3.40.190.10:FF:000005">
    <property type="entry name" value="Porphobilinogen deaminase"/>
    <property type="match status" value="1"/>
</dbReference>
<dbReference type="AlphaFoldDB" id="A0A2V3ZZR5"/>
<keyword evidence="6 8" id="KW-0627">Porphyrin biosynthesis</keyword>
<dbReference type="NCBIfam" id="TIGR00212">
    <property type="entry name" value="hemC"/>
    <property type="match status" value="1"/>
</dbReference>
<keyword evidence="5 8" id="KW-0808">Transferase</keyword>
<evidence type="ECO:0000256" key="8">
    <source>
        <dbReference type="HAMAP-Rule" id="MF_00260"/>
    </source>
</evidence>
<name>A0A2V3ZZR5_9BACT</name>
<dbReference type="GO" id="GO:0004418">
    <property type="term" value="F:hydroxymethylbilane synthase activity"/>
    <property type="evidence" value="ECO:0007669"/>
    <property type="project" value="UniProtKB-UniRule"/>
</dbReference>
<evidence type="ECO:0000256" key="6">
    <source>
        <dbReference type="ARBA" id="ARBA00023244"/>
    </source>
</evidence>
<dbReference type="OrthoDB" id="9810298at2"/>
<dbReference type="Pfam" id="PF01379">
    <property type="entry name" value="Porphobil_deam"/>
    <property type="match status" value="1"/>
</dbReference>
<comment type="pathway">
    <text evidence="2">Porphyrin-containing compound metabolism; protoporphyrin-IX biosynthesis; coproporphyrinogen-III from 5-aminolevulinate: step 2/4.</text>
</comment>
<protein>
    <recommendedName>
        <fullName evidence="8">Porphobilinogen deaminase</fullName>
        <shortName evidence="8">PBG</shortName>
        <ecNumber evidence="8">2.5.1.61</ecNumber>
    </recommendedName>
    <alternativeName>
        <fullName evidence="8">Hydroxymethylbilane synthase</fullName>
        <shortName evidence="8">HMBS</shortName>
    </alternativeName>
    <alternativeName>
        <fullName evidence="8">Pre-uroporphyrinogen synthase</fullName>
    </alternativeName>
</protein>
<comment type="subunit">
    <text evidence="4 8">Monomer.</text>
</comment>
<evidence type="ECO:0000256" key="5">
    <source>
        <dbReference type="ARBA" id="ARBA00022679"/>
    </source>
</evidence>
<accession>A0A2V3ZZR5</accession>
<dbReference type="PANTHER" id="PTHR11557">
    <property type="entry name" value="PORPHOBILINOGEN DEAMINASE"/>
    <property type="match status" value="1"/>
</dbReference>
<comment type="caution">
    <text evidence="11">The sequence shown here is derived from an EMBL/GenBank/DDBJ whole genome shotgun (WGS) entry which is preliminary data.</text>
</comment>
<keyword evidence="12" id="KW-1185">Reference proteome</keyword>
<dbReference type="InterPro" id="IPR000860">
    <property type="entry name" value="HemC"/>
</dbReference>
<evidence type="ECO:0000256" key="3">
    <source>
        <dbReference type="ARBA" id="ARBA00005638"/>
    </source>
</evidence>
<evidence type="ECO:0000313" key="11">
    <source>
        <dbReference type="EMBL" id="PXY02115.1"/>
    </source>
</evidence>
<evidence type="ECO:0000256" key="2">
    <source>
        <dbReference type="ARBA" id="ARBA00004735"/>
    </source>
</evidence>
<dbReference type="SUPFAM" id="SSF54782">
    <property type="entry name" value="Porphobilinogen deaminase (hydroxymethylbilane synthase), C-terminal domain"/>
    <property type="match status" value="1"/>
</dbReference>
<comment type="similarity">
    <text evidence="3 8">Belongs to the HMBS family.</text>
</comment>
<comment type="function">
    <text evidence="1 8">Tetrapolymerization of the monopyrrole PBG into the hydroxymethylbilane pre-uroporphyrinogen in several discrete steps.</text>
</comment>
<feature type="modified residue" description="S-(dipyrrolylmethanemethyl)cysteine" evidence="8">
    <location>
        <position position="243"/>
    </location>
</feature>
<feature type="domain" description="Porphobilinogen deaminase N-terminal" evidence="9">
    <location>
        <begin position="7"/>
        <end position="214"/>
    </location>
</feature>
<comment type="catalytic activity">
    <reaction evidence="7 8">
        <text>4 porphobilinogen + H2O = hydroxymethylbilane + 4 NH4(+)</text>
        <dbReference type="Rhea" id="RHEA:13185"/>
        <dbReference type="ChEBI" id="CHEBI:15377"/>
        <dbReference type="ChEBI" id="CHEBI:28938"/>
        <dbReference type="ChEBI" id="CHEBI:57845"/>
        <dbReference type="ChEBI" id="CHEBI:58126"/>
        <dbReference type="EC" id="2.5.1.61"/>
    </reaction>
</comment>
<evidence type="ECO:0000256" key="7">
    <source>
        <dbReference type="ARBA" id="ARBA00048169"/>
    </source>
</evidence>
<evidence type="ECO:0000259" key="9">
    <source>
        <dbReference type="Pfam" id="PF01379"/>
    </source>
</evidence>
<dbReference type="PRINTS" id="PR00151">
    <property type="entry name" value="PORPHBDMNASE"/>
</dbReference>
<comment type="miscellaneous">
    <text evidence="8">The porphobilinogen subunits are added to the dipyrromethane group.</text>
</comment>
<dbReference type="GO" id="GO:0005737">
    <property type="term" value="C:cytoplasm"/>
    <property type="evidence" value="ECO:0007669"/>
    <property type="project" value="UniProtKB-UniRule"/>
</dbReference>
<dbReference type="Gene3D" id="3.30.160.40">
    <property type="entry name" value="Porphobilinogen deaminase, C-terminal domain"/>
    <property type="match status" value="1"/>
</dbReference>
<dbReference type="EC" id="2.5.1.61" evidence="8"/>
<dbReference type="Proteomes" id="UP000248079">
    <property type="component" value="Unassembled WGS sequence"/>
</dbReference>
<dbReference type="Pfam" id="PF03900">
    <property type="entry name" value="Porphobil_deamC"/>
    <property type="match status" value="1"/>
</dbReference>
<evidence type="ECO:0000313" key="12">
    <source>
        <dbReference type="Proteomes" id="UP000248079"/>
    </source>
</evidence>
<feature type="domain" description="Porphobilinogen deaminase C-terminal" evidence="10">
    <location>
        <begin position="228"/>
        <end position="296"/>
    </location>
</feature>
<dbReference type="InterPro" id="IPR022418">
    <property type="entry name" value="Porphobilinogen_deaminase_C"/>
</dbReference>
<dbReference type="SUPFAM" id="SSF53850">
    <property type="entry name" value="Periplasmic binding protein-like II"/>
    <property type="match status" value="1"/>
</dbReference>
<dbReference type="EMBL" id="QFLI01000002">
    <property type="protein sequence ID" value="PXY02115.1"/>
    <property type="molecule type" value="Genomic_DNA"/>
</dbReference>
<sequence length="308" mass="34245">MSAKKKIRVATRPSLLAYTQTMQTVELLQKANPDVEFEVIKFSTQGDRVLNRSLTEFGSTGLFVKELEHALLEGEADIAIHSLKDVPSFHPEGLKLVAFPEREDVRDVFLSRDGSTIDQMPEGYVLGTGSPRRRVQLADLRPDTNFKEIRGNIDTRMQKLMDGEYDAIILAAAGMNRLGKNFQEKLLLDVDQCIPAIGQGAIAIECRDNDEETIAIVEKVNHEPTMHAILAERAFMAEIEGGCKFPLAAHAVVCDDHLTMIAIVGDLKTNQFIVEQIEVAVKDSVEKSTELAQQMKDTCKAKGINFYL</sequence>
<dbReference type="PIRSF" id="PIRSF001438">
    <property type="entry name" value="4pyrrol_synth_OHMeBilane_synth"/>
    <property type="match status" value="1"/>
</dbReference>
<reference evidence="11 12" key="1">
    <citation type="submission" date="2018-05" db="EMBL/GenBank/DDBJ databases">
        <title>Marinifilum breve JC075T sp. nov., a marine bacterium isolated from Yongle Blue Hole in the South China Sea.</title>
        <authorList>
            <person name="Fu T."/>
        </authorList>
    </citation>
    <scope>NUCLEOTIDE SEQUENCE [LARGE SCALE GENOMIC DNA]</scope>
    <source>
        <strain evidence="11 12">JC075</strain>
    </source>
</reference>
<dbReference type="RefSeq" id="WP_110359749.1">
    <property type="nucleotide sequence ID" value="NZ_QFLI01000002.1"/>
</dbReference>
<dbReference type="GO" id="GO:0006782">
    <property type="term" value="P:protoporphyrinogen IX biosynthetic process"/>
    <property type="evidence" value="ECO:0007669"/>
    <property type="project" value="UniProtKB-UniRule"/>
</dbReference>
<evidence type="ECO:0000259" key="10">
    <source>
        <dbReference type="Pfam" id="PF03900"/>
    </source>
</evidence>
<evidence type="ECO:0000256" key="1">
    <source>
        <dbReference type="ARBA" id="ARBA00002869"/>
    </source>
</evidence>
<dbReference type="PANTHER" id="PTHR11557:SF0">
    <property type="entry name" value="PORPHOBILINOGEN DEAMINASE"/>
    <property type="match status" value="1"/>
</dbReference>
<dbReference type="Gene3D" id="3.40.190.10">
    <property type="entry name" value="Periplasmic binding protein-like II"/>
    <property type="match status" value="2"/>
</dbReference>
<dbReference type="HAMAP" id="MF_00260">
    <property type="entry name" value="Porphobil_deam"/>
    <property type="match status" value="1"/>
</dbReference>
<evidence type="ECO:0000256" key="4">
    <source>
        <dbReference type="ARBA" id="ARBA00011245"/>
    </source>
</evidence>
<comment type="cofactor">
    <cofactor evidence="8">
        <name>dipyrromethane</name>
        <dbReference type="ChEBI" id="CHEBI:60342"/>
    </cofactor>
    <text evidence="8">Binds 1 dipyrromethane group covalently.</text>
</comment>
<dbReference type="InterPro" id="IPR022417">
    <property type="entry name" value="Porphobilin_deaminase_N"/>
</dbReference>
<gene>
    <name evidence="8" type="primary">hemC</name>
    <name evidence="11" type="ORF">DF185_05575</name>
</gene>